<dbReference type="EMBL" id="HBFR01035315">
    <property type="protein sequence ID" value="CAD8898497.1"/>
    <property type="molecule type" value="Transcribed_RNA"/>
</dbReference>
<sequence length="313" mass="34337">MFAVADLDPTDDTIDIIAAQFFGKKVTCHSLRRGPRPEVISRHVIDDDCGASYGILLVNLSEKDDKDKTHVPSAPLVVAPGTGGDILRPGDTFTHVLVTSHERTQVDAAVGPADSDTPRLGDHQPLLGGSLFAYAPPRAPGEAAWTRKTVATGFQVRSQLLINPGAPGFCYAFYPTVEGRKRWGRPHLAISGDCAERAYVLRPDDAPERRGMPHAYDLLCEIDCEATVGSLAIGYDDFCQTDVKPHRWAKIYVPAYERDKIFVFAMSGVDEDLEDEAKEQEVEREKDGAHGSYSVGKLWVNSGFHAENKDDGW</sequence>
<evidence type="ECO:0000256" key="1">
    <source>
        <dbReference type="SAM" id="MobiDB-lite"/>
    </source>
</evidence>
<name>A0A7S1FZN5_9STRA</name>
<evidence type="ECO:0000313" key="2">
    <source>
        <dbReference type="EMBL" id="CAD8898497.1"/>
    </source>
</evidence>
<organism evidence="2">
    <name type="scientific">Corethron hystrix</name>
    <dbReference type="NCBI Taxonomy" id="216773"/>
    <lineage>
        <taxon>Eukaryota</taxon>
        <taxon>Sar</taxon>
        <taxon>Stramenopiles</taxon>
        <taxon>Ochrophyta</taxon>
        <taxon>Bacillariophyta</taxon>
        <taxon>Coscinodiscophyceae</taxon>
        <taxon>Corethrophycidae</taxon>
        <taxon>Corethrales</taxon>
        <taxon>Corethraceae</taxon>
        <taxon>Corethron</taxon>
    </lineage>
</organism>
<dbReference type="PANTHER" id="PTHR35836:SF1">
    <property type="entry name" value="VCBS REPEAT-CONTAINING PROTEIN"/>
    <property type="match status" value="1"/>
</dbReference>
<proteinExistence type="predicted"/>
<feature type="compositionally biased region" description="Basic and acidic residues" evidence="1">
    <location>
        <begin position="279"/>
        <end position="289"/>
    </location>
</feature>
<feature type="region of interest" description="Disordered" evidence="1">
    <location>
        <begin position="274"/>
        <end position="295"/>
    </location>
</feature>
<dbReference type="AlphaFoldDB" id="A0A7S1FZN5"/>
<dbReference type="PANTHER" id="PTHR35836">
    <property type="entry name" value="VCBS REPEAT-CONTAINING PROTEIN"/>
    <property type="match status" value="1"/>
</dbReference>
<reference evidence="2" key="1">
    <citation type="submission" date="2021-01" db="EMBL/GenBank/DDBJ databases">
        <authorList>
            <person name="Corre E."/>
            <person name="Pelletier E."/>
            <person name="Niang G."/>
            <person name="Scheremetjew M."/>
            <person name="Finn R."/>
            <person name="Kale V."/>
            <person name="Holt S."/>
            <person name="Cochrane G."/>
            <person name="Meng A."/>
            <person name="Brown T."/>
            <person name="Cohen L."/>
        </authorList>
    </citation>
    <scope>NUCLEOTIDE SEQUENCE</scope>
    <source>
        <strain evidence="2">308</strain>
    </source>
</reference>
<gene>
    <name evidence="2" type="ORF">CHYS00102_LOCUS25711</name>
</gene>
<accession>A0A7S1FZN5</accession>
<protein>
    <submittedName>
        <fullName evidence="2">Uncharacterized protein</fullName>
    </submittedName>
</protein>